<accession>A0A4C1UPY1</accession>
<evidence type="ECO:0000313" key="2">
    <source>
        <dbReference type="EMBL" id="GBP28498.1"/>
    </source>
</evidence>
<evidence type="ECO:0000256" key="1">
    <source>
        <dbReference type="SAM" id="MobiDB-lite"/>
    </source>
</evidence>
<evidence type="ECO:0000313" key="3">
    <source>
        <dbReference type="Proteomes" id="UP000299102"/>
    </source>
</evidence>
<feature type="compositionally biased region" description="Low complexity" evidence="1">
    <location>
        <begin position="190"/>
        <end position="203"/>
    </location>
</feature>
<organism evidence="2 3">
    <name type="scientific">Eumeta variegata</name>
    <name type="common">Bagworm moth</name>
    <name type="synonym">Eumeta japonica</name>
    <dbReference type="NCBI Taxonomy" id="151549"/>
    <lineage>
        <taxon>Eukaryota</taxon>
        <taxon>Metazoa</taxon>
        <taxon>Ecdysozoa</taxon>
        <taxon>Arthropoda</taxon>
        <taxon>Hexapoda</taxon>
        <taxon>Insecta</taxon>
        <taxon>Pterygota</taxon>
        <taxon>Neoptera</taxon>
        <taxon>Endopterygota</taxon>
        <taxon>Lepidoptera</taxon>
        <taxon>Glossata</taxon>
        <taxon>Ditrysia</taxon>
        <taxon>Tineoidea</taxon>
        <taxon>Psychidae</taxon>
        <taxon>Oiketicinae</taxon>
        <taxon>Eumeta</taxon>
    </lineage>
</organism>
<feature type="region of interest" description="Disordered" evidence="1">
    <location>
        <begin position="190"/>
        <end position="210"/>
    </location>
</feature>
<reference evidence="2 3" key="1">
    <citation type="journal article" date="2019" name="Commun. Biol.">
        <title>The bagworm genome reveals a unique fibroin gene that provides high tensile strength.</title>
        <authorList>
            <person name="Kono N."/>
            <person name="Nakamura H."/>
            <person name="Ohtoshi R."/>
            <person name="Tomita M."/>
            <person name="Numata K."/>
            <person name="Arakawa K."/>
        </authorList>
    </citation>
    <scope>NUCLEOTIDE SEQUENCE [LARGE SCALE GENOMIC DNA]</scope>
</reference>
<dbReference type="EMBL" id="BGZK01000208">
    <property type="protein sequence ID" value="GBP28498.1"/>
    <property type="molecule type" value="Genomic_DNA"/>
</dbReference>
<dbReference type="Proteomes" id="UP000299102">
    <property type="component" value="Unassembled WGS sequence"/>
</dbReference>
<keyword evidence="3" id="KW-1185">Reference proteome</keyword>
<dbReference type="AlphaFoldDB" id="A0A4C1UPY1"/>
<sequence>MLHRANKGSKVLSRLNTVIFRGASHALAPALRPYDEGRRRTNLELQRFRLPPPATQSRLKWRASGRVPALDAGGVCADVHCARYRHATARRGRRRCECIVDNASVGQLNLASPGALSRRPSSRHFRITLECIDPLYKIKDSARGLQISCLRGAGRPGRARRLLDNSISSNHISRRVFANLLCTRKKSKSSACRRPASTRSRPPAAAPPAAPSRKCKYRVFVMRSSKLARCYFFVKIY</sequence>
<name>A0A4C1UPY1_EUMVA</name>
<gene>
    <name evidence="2" type="ORF">EVAR_22961_1</name>
</gene>
<proteinExistence type="predicted"/>
<protein>
    <submittedName>
        <fullName evidence="2">Uncharacterized protein</fullName>
    </submittedName>
</protein>
<comment type="caution">
    <text evidence="2">The sequence shown here is derived from an EMBL/GenBank/DDBJ whole genome shotgun (WGS) entry which is preliminary data.</text>
</comment>